<evidence type="ECO:0000313" key="14">
    <source>
        <dbReference type="Proteomes" id="UP000261560"/>
    </source>
</evidence>
<dbReference type="Ensembl" id="ENSOMET00000034068.1">
    <property type="protein sequence ID" value="ENSOMEP00000015645.1"/>
    <property type="gene ID" value="ENSOMEG00000017240.1"/>
</dbReference>
<dbReference type="GO" id="GO:0000977">
    <property type="term" value="F:RNA polymerase II transcription regulatory region sequence-specific DNA binding"/>
    <property type="evidence" value="ECO:0007669"/>
    <property type="project" value="TreeGrafter"/>
</dbReference>
<evidence type="ECO:0000259" key="12">
    <source>
        <dbReference type="PROSITE" id="PS50071"/>
    </source>
</evidence>
<keyword evidence="14" id="KW-1185">Reference proteome</keyword>
<accession>A0A3B3CCV6</accession>
<name>A0A3B3CCV6_ORYME</name>
<dbReference type="OMA" id="RSGCSWT"/>
<organism evidence="13 14">
    <name type="scientific">Oryzias melastigma</name>
    <name type="common">Marine medaka</name>
    <dbReference type="NCBI Taxonomy" id="30732"/>
    <lineage>
        <taxon>Eukaryota</taxon>
        <taxon>Metazoa</taxon>
        <taxon>Chordata</taxon>
        <taxon>Craniata</taxon>
        <taxon>Vertebrata</taxon>
        <taxon>Euteleostomi</taxon>
        <taxon>Actinopterygii</taxon>
        <taxon>Neopterygii</taxon>
        <taxon>Teleostei</taxon>
        <taxon>Neoteleostei</taxon>
        <taxon>Acanthomorphata</taxon>
        <taxon>Ovalentaria</taxon>
        <taxon>Atherinomorphae</taxon>
        <taxon>Beloniformes</taxon>
        <taxon>Adrianichthyidae</taxon>
        <taxon>Oryziinae</taxon>
        <taxon>Oryzias</taxon>
    </lineage>
</organism>
<evidence type="ECO:0000256" key="2">
    <source>
        <dbReference type="ARBA" id="ARBA00022473"/>
    </source>
</evidence>
<keyword evidence="6" id="KW-0804">Transcription</keyword>
<dbReference type="InterPro" id="IPR009057">
    <property type="entry name" value="Homeodomain-like_sf"/>
</dbReference>
<keyword evidence="2" id="KW-0217">Developmental protein</keyword>
<evidence type="ECO:0000256" key="11">
    <source>
        <dbReference type="SAM" id="MobiDB-lite"/>
    </source>
</evidence>
<evidence type="ECO:0000256" key="1">
    <source>
        <dbReference type="ARBA" id="ARBA00004123"/>
    </source>
</evidence>
<dbReference type="SUPFAM" id="SSF46689">
    <property type="entry name" value="Homeodomain-like"/>
    <property type="match status" value="1"/>
</dbReference>
<dbReference type="Proteomes" id="UP000261560">
    <property type="component" value="Unplaced"/>
</dbReference>
<evidence type="ECO:0000256" key="6">
    <source>
        <dbReference type="ARBA" id="ARBA00023163"/>
    </source>
</evidence>
<keyword evidence="7 9" id="KW-0539">Nucleus</keyword>
<reference evidence="13" key="1">
    <citation type="submission" date="2025-08" db="UniProtKB">
        <authorList>
            <consortium name="Ensembl"/>
        </authorList>
    </citation>
    <scope>IDENTIFICATION</scope>
</reference>
<dbReference type="GO" id="GO:0005634">
    <property type="term" value="C:nucleus"/>
    <property type="evidence" value="ECO:0007669"/>
    <property type="project" value="UniProtKB-SubCell"/>
</dbReference>
<evidence type="ECO:0000313" key="13">
    <source>
        <dbReference type="Ensembl" id="ENSOMEP00000015645.1"/>
    </source>
</evidence>
<feature type="DNA-binding region" description="Homeobox" evidence="9">
    <location>
        <begin position="128"/>
        <end position="164"/>
    </location>
</feature>
<comment type="similarity">
    <text evidence="8">Belongs to the HMX homeobox family.</text>
</comment>
<dbReference type="InterPro" id="IPR051300">
    <property type="entry name" value="HMX_Homeobox_TF"/>
</dbReference>
<feature type="domain" description="Homeobox" evidence="12">
    <location>
        <begin position="126"/>
        <end position="163"/>
    </location>
</feature>
<evidence type="ECO:0000256" key="3">
    <source>
        <dbReference type="ARBA" id="ARBA00023015"/>
    </source>
</evidence>
<evidence type="ECO:0000256" key="5">
    <source>
        <dbReference type="ARBA" id="ARBA00023155"/>
    </source>
</evidence>
<reference evidence="13" key="2">
    <citation type="submission" date="2025-09" db="UniProtKB">
        <authorList>
            <consortium name="Ensembl"/>
        </authorList>
    </citation>
    <scope>IDENTIFICATION</scope>
</reference>
<feature type="region of interest" description="Disordered" evidence="11">
    <location>
        <begin position="29"/>
        <end position="64"/>
    </location>
</feature>
<evidence type="ECO:0000256" key="4">
    <source>
        <dbReference type="ARBA" id="ARBA00023125"/>
    </source>
</evidence>
<protein>
    <submittedName>
        <fullName evidence="13">H6 family homeobox 1</fullName>
    </submittedName>
</protein>
<dbReference type="Gene3D" id="1.10.10.60">
    <property type="entry name" value="Homeodomain-like"/>
    <property type="match status" value="1"/>
</dbReference>
<dbReference type="PaxDb" id="30732-ENSOMEP00000015645"/>
<dbReference type="SMART" id="SM00389">
    <property type="entry name" value="HOX"/>
    <property type="match status" value="1"/>
</dbReference>
<dbReference type="InterPro" id="IPR001356">
    <property type="entry name" value="HD"/>
</dbReference>
<keyword evidence="3" id="KW-0805">Transcription regulation</keyword>
<dbReference type="Pfam" id="PF00046">
    <property type="entry name" value="Homeodomain"/>
    <property type="match status" value="1"/>
</dbReference>
<dbReference type="PANTHER" id="PTHR46110">
    <property type="entry name" value="HOMEOBOX PROTEIN HMX"/>
    <property type="match status" value="1"/>
</dbReference>
<proteinExistence type="inferred from homology"/>
<keyword evidence="4 9" id="KW-0238">DNA-binding</keyword>
<dbReference type="PANTHER" id="PTHR46110:SF1">
    <property type="entry name" value="HOMEOBOX PROTEIN HMX1"/>
    <property type="match status" value="1"/>
</dbReference>
<sequence length="242" mass="25970">MQDESKDLHGATSSRASSFFIDNLLRRGRDEHGNRSGCSWTDCGSEAASPQRHSEAFFPDRSAPANLSSEEPCCSVCGRASPAVSESSDETDTKTGDGCLTDEKEDALCAFDAGSEPGCTRKKKTRTRYLSSSERAGLATSLRLTETQVKIWFQNRMNKWKRQLAADLEAAHIPNCRQRIVGVPVLYHDGGAPAAAAVSFSLNQHPGSAASTPAAGFSSSVYPLSSFAHSMSMLRAQMSGLV</sequence>
<dbReference type="GO" id="GO:0045892">
    <property type="term" value="P:negative regulation of DNA-templated transcription"/>
    <property type="evidence" value="ECO:0007669"/>
    <property type="project" value="TreeGrafter"/>
</dbReference>
<evidence type="ECO:0000256" key="10">
    <source>
        <dbReference type="RuleBase" id="RU000682"/>
    </source>
</evidence>
<dbReference type="PRINTS" id="PR00024">
    <property type="entry name" value="HOMEOBOX"/>
</dbReference>
<dbReference type="InterPro" id="IPR020479">
    <property type="entry name" value="HD_metazoa"/>
</dbReference>
<dbReference type="InterPro" id="IPR017970">
    <property type="entry name" value="Homeobox_CS"/>
</dbReference>
<evidence type="ECO:0000256" key="8">
    <source>
        <dbReference type="ARBA" id="ARBA00038165"/>
    </source>
</evidence>
<dbReference type="STRING" id="30732.ENSOMEP00000015645"/>
<dbReference type="GeneTree" id="ENSGT00940000162580"/>
<evidence type="ECO:0000256" key="7">
    <source>
        <dbReference type="ARBA" id="ARBA00023242"/>
    </source>
</evidence>
<dbReference type="CDD" id="cd00086">
    <property type="entry name" value="homeodomain"/>
    <property type="match status" value="1"/>
</dbReference>
<dbReference type="AlphaFoldDB" id="A0A3B3CCV6"/>
<evidence type="ECO:0000256" key="9">
    <source>
        <dbReference type="PROSITE-ProRule" id="PRU00108"/>
    </source>
</evidence>
<comment type="subcellular location">
    <subcellularLocation>
        <location evidence="1 9 10">Nucleus</location>
    </subcellularLocation>
</comment>
<dbReference type="PROSITE" id="PS50071">
    <property type="entry name" value="HOMEOBOX_2"/>
    <property type="match status" value="1"/>
</dbReference>
<keyword evidence="5 9" id="KW-0371">Homeobox</keyword>
<dbReference type="PROSITE" id="PS00027">
    <property type="entry name" value="HOMEOBOX_1"/>
    <property type="match status" value="1"/>
</dbReference>
<dbReference type="GO" id="GO:0000981">
    <property type="term" value="F:DNA-binding transcription factor activity, RNA polymerase II-specific"/>
    <property type="evidence" value="ECO:0007669"/>
    <property type="project" value="InterPro"/>
</dbReference>